<dbReference type="PANTHER" id="PTHR43581">
    <property type="entry name" value="ATP/GTP PHOSPHATASE"/>
    <property type="match status" value="1"/>
</dbReference>
<proteinExistence type="predicted"/>
<dbReference type="Proteomes" id="UP000007519">
    <property type="component" value="Chromosome"/>
</dbReference>
<evidence type="ECO:0000313" key="2">
    <source>
        <dbReference type="EMBL" id="AFC25712.1"/>
    </source>
</evidence>
<dbReference type="InterPro" id="IPR027417">
    <property type="entry name" value="P-loop_NTPase"/>
</dbReference>
<dbReference type="SUPFAM" id="SSF52540">
    <property type="entry name" value="P-loop containing nucleoside triphosphate hydrolases"/>
    <property type="match status" value="1"/>
</dbReference>
<dbReference type="OrthoDB" id="9805802at2"/>
<dbReference type="EMBL" id="CP002831">
    <property type="protein sequence ID" value="AFC25712.1"/>
    <property type="molecule type" value="Genomic_DNA"/>
</dbReference>
<dbReference type="Pfam" id="PF13304">
    <property type="entry name" value="AAA_21"/>
    <property type="match status" value="1"/>
</dbReference>
<sequence>MQITQLTIEGFRGFREKKDILFPEDGSPLVIVSANGAGKTSILEAIRIPLAIIADKQYDRRQSYRQVIGQRDLNRKSSTLKIEAFFKNKEGLSFSYTITCDGKKTEITPKHSSTPAIQPLVYFSTDRIFRETPTKNYLNQGAKDAHVDALNELANFSLFYSWISQSEKSIRQPARDSKTKLSIVNQAIKNLFCRNDYEIFIRKNEDSSDLFFRKGDDEFSIFQLSAGEKNIVSIASDLAMRLFMAYPNSNAPLNEKGIVLIDELELHLHPKWQEQLRHQLIETFPGIQFIITTHSPIIIRSLESESLINLDSESVIGLEEDPFRYSVEEVLSREMGVKDVQRSQQFKEMEAAATAFFKLAQQKDNPEAIAEAKKKYQELSKQYSKDPAYVALLAAKLNL</sequence>
<accession>H6LAW9</accession>
<evidence type="ECO:0000259" key="1">
    <source>
        <dbReference type="Pfam" id="PF13304"/>
    </source>
</evidence>
<dbReference type="GO" id="GO:0016887">
    <property type="term" value="F:ATP hydrolysis activity"/>
    <property type="evidence" value="ECO:0007669"/>
    <property type="project" value="InterPro"/>
</dbReference>
<dbReference type="CDD" id="cd00267">
    <property type="entry name" value="ABC_ATPase"/>
    <property type="match status" value="1"/>
</dbReference>
<feature type="domain" description="ATPase AAA-type core" evidence="1">
    <location>
        <begin position="34"/>
        <end position="299"/>
    </location>
</feature>
<dbReference type="AlphaFoldDB" id="H6LAW9"/>
<dbReference type="HOGENOM" id="CLU_033429_1_1_10"/>
<evidence type="ECO:0000313" key="3">
    <source>
        <dbReference type="Proteomes" id="UP000007519"/>
    </source>
</evidence>
<gene>
    <name evidence="2" type="ordered locus">SGRA_2984</name>
</gene>
<dbReference type="STRING" id="984262.SGRA_2984"/>
<dbReference type="InterPro" id="IPR051396">
    <property type="entry name" value="Bact_Antivir_Def_Nuclease"/>
</dbReference>
<dbReference type="KEGG" id="sgn:SGRA_2984"/>
<dbReference type="InterPro" id="IPR003959">
    <property type="entry name" value="ATPase_AAA_core"/>
</dbReference>
<dbReference type="eggNOG" id="COG3950">
    <property type="taxonomic scope" value="Bacteria"/>
</dbReference>
<dbReference type="PANTHER" id="PTHR43581:SF2">
    <property type="entry name" value="EXCINUCLEASE ATPASE SUBUNIT"/>
    <property type="match status" value="1"/>
</dbReference>
<dbReference type="RefSeq" id="WP_015693314.1">
    <property type="nucleotide sequence ID" value="NC_016940.1"/>
</dbReference>
<name>H6LAW9_SAPGL</name>
<keyword evidence="3" id="KW-1185">Reference proteome</keyword>
<organism evidence="2 3">
    <name type="scientific">Saprospira grandis (strain Lewin)</name>
    <dbReference type="NCBI Taxonomy" id="984262"/>
    <lineage>
        <taxon>Bacteria</taxon>
        <taxon>Pseudomonadati</taxon>
        <taxon>Bacteroidota</taxon>
        <taxon>Saprospiria</taxon>
        <taxon>Saprospirales</taxon>
        <taxon>Saprospiraceae</taxon>
        <taxon>Saprospira</taxon>
    </lineage>
</organism>
<dbReference type="GO" id="GO:0005524">
    <property type="term" value="F:ATP binding"/>
    <property type="evidence" value="ECO:0007669"/>
    <property type="project" value="InterPro"/>
</dbReference>
<reference evidence="2 3" key="1">
    <citation type="journal article" date="2012" name="Stand. Genomic Sci.">
        <title>Complete genome sequencing and analysis of Saprospira grandis str. Lewin, a predatory marine bacterium.</title>
        <authorList>
            <person name="Saw J.H."/>
            <person name="Yuryev A."/>
            <person name="Kanbe M."/>
            <person name="Hou S."/>
            <person name="Young A.G."/>
            <person name="Aizawa S."/>
            <person name="Alam M."/>
        </authorList>
    </citation>
    <scope>NUCLEOTIDE SEQUENCE [LARGE SCALE GENOMIC DNA]</scope>
    <source>
        <strain evidence="2 3">Lewin</strain>
    </source>
</reference>
<dbReference type="Gene3D" id="3.40.50.300">
    <property type="entry name" value="P-loop containing nucleotide triphosphate hydrolases"/>
    <property type="match status" value="1"/>
</dbReference>
<protein>
    <submittedName>
        <fullName evidence="2">AAA ATPase</fullName>
    </submittedName>
</protein>